<dbReference type="InterPro" id="IPR014985">
    <property type="entry name" value="WbqC"/>
</dbReference>
<keyword evidence="2" id="KW-1185">Reference proteome</keyword>
<gene>
    <name evidence="1" type="ORF">CLW00_11115</name>
</gene>
<dbReference type="RefSeq" id="WP_106134855.1">
    <property type="nucleotide sequence ID" value="NZ_PVTR01000011.1"/>
</dbReference>
<evidence type="ECO:0000313" key="1">
    <source>
        <dbReference type="EMBL" id="PRY85673.1"/>
    </source>
</evidence>
<organism evidence="1 2">
    <name type="scientific">Mongoliibacter ruber</name>
    <dbReference type="NCBI Taxonomy" id="1750599"/>
    <lineage>
        <taxon>Bacteria</taxon>
        <taxon>Pseudomonadati</taxon>
        <taxon>Bacteroidota</taxon>
        <taxon>Cytophagia</taxon>
        <taxon>Cytophagales</taxon>
        <taxon>Cyclobacteriaceae</taxon>
        <taxon>Mongoliibacter</taxon>
    </lineage>
</organism>
<reference evidence="1 2" key="1">
    <citation type="submission" date="2018-03" db="EMBL/GenBank/DDBJ databases">
        <title>Genomic Encyclopedia of Archaeal and Bacterial Type Strains, Phase II (KMG-II): from individual species to whole genera.</title>
        <authorList>
            <person name="Goeker M."/>
        </authorList>
    </citation>
    <scope>NUCLEOTIDE SEQUENCE [LARGE SCALE GENOMIC DNA]</scope>
    <source>
        <strain evidence="1 2">DSM 27929</strain>
    </source>
</reference>
<accession>A0A2T0WG34</accession>
<dbReference type="EMBL" id="PVTR01000011">
    <property type="protein sequence ID" value="PRY85673.1"/>
    <property type="molecule type" value="Genomic_DNA"/>
</dbReference>
<comment type="caution">
    <text evidence="1">The sequence shown here is derived from an EMBL/GenBank/DDBJ whole genome shotgun (WGS) entry which is preliminary data.</text>
</comment>
<evidence type="ECO:0000313" key="2">
    <source>
        <dbReference type="Proteomes" id="UP000238157"/>
    </source>
</evidence>
<dbReference type="AlphaFoldDB" id="A0A2T0WG34"/>
<dbReference type="Proteomes" id="UP000238157">
    <property type="component" value="Unassembled WGS sequence"/>
</dbReference>
<dbReference type="OrthoDB" id="3611744at2"/>
<dbReference type="Pfam" id="PF08889">
    <property type="entry name" value="WbqC"/>
    <property type="match status" value="1"/>
</dbReference>
<protein>
    <submittedName>
        <fullName evidence="1">WbqC-like protein</fullName>
    </submittedName>
</protein>
<sequence>MKIISAHQPAYLPWLGYFHKILLSDEFVIMDDVQYEKNSYINRNQIVNNKQKFWLTIPLINKSDNSGIIKEMELANHIWKVKHIKSIEYSYKKSPFFSEIMPIIESSLEIQSNYLIDYTNSFLFQILDYLDIETKIHFASDLKIRSKKLDYVVELTKKLEGDLFVFGKLGSDYANKSTFEGNGIKAYFQNYLHPDYRQYNQDDFFSHISIIDLLFNYGSIETVSVIMRSNVSKQDIVNYQG</sequence>
<proteinExistence type="predicted"/>
<name>A0A2T0WG34_9BACT</name>